<evidence type="ECO:0000313" key="4">
    <source>
        <dbReference type="Proteomes" id="UP000051380"/>
    </source>
</evidence>
<dbReference type="STRING" id="108015.GA0061099_1005696"/>
<comment type="caution">
    <text evidence="2">The sequence shown here is derived from an EMBL/GenBank/DDBJ whole genome shotgun (WGS) entry which is preliminary data.</text>
</comment>
<accession>A0A0R3BY53</accession>
<dbReference type="EMBL" id="JBGBZN010000002">
    <property type="protein sequence ID" value="MEY9474500.1"/>
    <property type="molecule type" value="Genomic_DNA"/>
</dbReference>
<name>A0A0R3BY53_9BRAD</name>
<dbReference type="InterPro" id="IPR018717">
    <property type="entry name" value="DUF2241"/>
</dbReference>
<proteinExistence type="predicted"/>
<dbReference type="Gene3D" id="3.30.2130.10">
    <property type="entry name" value="VC0802-like"/>
    <property type="match status" value="1"/>
</dbReference>
<sequence length="135" mass="14586">MTCERDLNALLRLMKPELRPGTFVFCTIAADETIPAAVDPLLIFREPEGTTVVAPLEDAERAGLRYEFASRLITLTVHSALDAVGFLAAITARLADAGISVNAVSAFHHDHLFVPSDRADEAMAALQELSEAKHS</sequence>
<dbReference type="PANTHER" id="PTHR39199:SF1">
    <property type="entry name" value="BLR5128 PROTEIN"/>
    <property type="match status" value="1"/>
</dbReference>
<gene>
    <name evidence="3" type="ORF">ABH992_006899</name>
    <name evidence="2" type="ORF">AOQ72_35765</name>
</gene>
<dbReference type="EMBL" id="LJYF01000035">
    <property type="protein sequence ID" value="KRP90352.1"/>
    <property type="molecule type" value="Genomic_DNA"/>
</dbReference>
<reference evidence="3 5" key="2">
    <citation type="submission" date="2024-07" db="EMBL/GenBank/DDBJ databases">
        <title>Genomic Encyclopedia of Type Strains, Phase V (KMG-V): Genome sequencing to study the core and pangenomes of soil and plant-associated prokaryotes.</title>
        <authorList>
            <person name="Whitman W."/>
        </authorList>
    </citation>
    <scope>NUCLEOTIDE SEQUENCE [LARGE SCALE GENOMIC DNA]</scope>
    <source>
        <strain evidence="3 5">USDA 222</strain>
    </source>
</reference>
<dbReference type="InterPro" id="IPR045865">
    <property type="entry name" value="ACT-like_dom_sf"/>
</dbReference>
<protein>
    <submittedName>
        <fullName evidence="2">Ribonuclease H</fullName>
    </submittedName>
</protein>
<dbReference type="AlphaFoldDB" id="A0A0R3BY53"/>
<dbReference type="Pfam" id="PF10000">
    <property type="entry name" value="ACT_3"/>
    <property type="match status" value="1"/>
</dbReference>
<evidence type="ECO:0000313" key="5">
    <source>
        <dbReference type="Proteomes" id="UP001565474"/>
    </source>
</evidence>
<evidence type="ECO:0000313" key="2">
    <source>
        <dbReference type="EMBL" id="KRP90352.1"/>
    </source>
</evidence>
<dbReference type="RefSeq" id="WP_036039323.1">
    <property type="nucleotide sequence ID" value="NZ_JBGBYD010000002.1"/>
</dbReference>
<dbReference type="Proteomes" id="UP000051380">
    <property type="component" value="Unassembled WGS sequence"/>
</dbReference>
<reference evidence="2 4" key="1">
    <citation type="submission" date="2015-09" db="EMBL/GenBank/DDBJ databases">
        <title>Draft Genome Sequence of the Strain BR 3267 (Bradyrhizobium yuanmingense) recommended as inoculant for cowpea in Brazil.</title>
        <authorList>
            <person name="Simoes-Araujo J.L."/>
            <person name="Zilli J.E."/>
        </authorList>
    </citation>
    <scope>NUCLEOTIDE SEQUENCE [LARGE SCALE GENOMIC DNA]</scope>
    <source>
        <strain evidence="2 4">BR3267</strain>
    </source>
</reference>
<evidence type="ECO:0000259" key="1">
    <source>
        <dbReference type="Pfam" id="PF10000"/>
    </source>
</evidence>
<dbReference type="OrthoDB" id="517867at2"/>
<dbReference type="SUPFAM" id="SSF55021">
    <property type="entry name" value="ACT-like"/>
    <property type="match status" value="2"/>
</dbReference>
<keyword evidence="5" id="KW-1185">Reference proteome</keyword>
<evidence type="ECO:0000313" key="3">
    <source>
        <dbReference type="EMBL" id="MEY9474500.1"/>
    </source>
</evidence>
<dbReference type="PANTHER" id="PTHR39199">
    <property type="entry name" value="BLR5128 PROTEIN"/>
    <property type="match status" value="1"/>
</dbReference>
<organism evidence="2 4">
    <name type="scientific">Bradyrhizobium yuanmingense</name>
    <dbReference type="NCBI Taxonomy" id="108015"/>
    <lineage>
        <taxon>Bacteria</taxon>
        <taxon>Pseudomonadati</taxon>
        <taxon>Pseudomonadota</taxon>
        <taxon>Alphaproteobacteria</taxon>
        <taxon>Hyphomicrobiales</taxon>
        <taxon>Nitrobacteraceae</taxon>
        <taxon>Bradyrhizobium</taxon>
    </lineage>
</organism>
<feature type="domain" description="DUF2241" evidence="1">
    <location>
        <begin position="4"/>
        <end position="71"/>
    </location>
</feature>
<dbReference type="Proteomes" id="UP001565474">
    <property type="component" value="Unassembled WGS sequence"/>
</dbReference>